<proteinExistence type="predicted"/>
<dbReference type="EMBL" id="JACAZH010000017">
    <property type="protein sequence ID" value="KAF7348174.1"/>
    <property type="molecule type" value="Genomic_DNA"/>
</dbReference>
<sequence length="524" mass="56280">MPGDSSQHELPLPLPAKAEQNTDLDSEKRIRFIFAFHAVITKIDTPAPKTETPYEPYHDISKVPSARFGFTNPISSTTYPPPLDFNLCLKCLGDDKWPSMDQTQYEYLPSLLTCLHAAWALDDIPRELLDLRQSEADICVQSNWAIAVTREHLNGKLFYVLRPKGLCSEDCSIHILLPSAATTLQNSDAAFEIICGSNLSFPSSEDTLVWAIVTWFAESFFLFPRGRAALFAGGIIGRLAREDVLEVLACQGPSSEVFTSGVRLWDGHSSMAYWDYGLSEEEIDLICGVYEIGTGQRPGQTPRTTDSTPSTLILKLSMKGASMLIAILTTTPCTPAPALVSLGLRPPSCLRRCAQQSCLGVTLAPAPPLLAGGVTCVVGRGVCSAPSASCPLRACGTSSLPHPIHPGGYARPATTSCANTTLNYLASLGFHDHARPPSLRIHRCSSTLAASHASSAVGLRLATSAPVLACVRVQAPHMTTYHRTAHAWSTAVVSLCAGGVNARRRRWVTVGCIHLGPACACGCP</sequence>
<accession>A0A8H7CS14</accession>
<dbReference type="OrthoDB" id="3268696at2759"/>
<keyword evidence="3" id="KW-1185">Reference proteome</keyword>
<evidence type="ECO:0000313" key="2">
    <source>
        <dbReference type="EMBL" id="KAF7348174.1"/>
    </source>
</evidence>
<gene>
    <name evidence="2" type="ORF">MSAN_01770300</name>
</gene>
<evidence type="ECO:0000313" key="3">
    <source>
        <dbReference type="Proteomes" id="UP000623467"/>
    </source>
</evidence>
<evidence type="ECO:0000256" key="1">
    <source>
        <dbReference type="SAM" id="MobiDB-lite"/>
    </source>
</evidence>
<name>A0A8H7CS14_9AGAR</name>
<dbReference type="Proteomes" id="UP000623467">
    <property type="component" value="Unassembled WGS sequence"/>
</dbReference>
<reference evidence="2" key="1">
    <citation type="submission" date="2020-05" db="EMBL/GenBank/DDBJ databases">
        <title>Mycena genomes resolve the evolution of fungal bioluminescence.</title>
        <authorList>
            <person name="Tsai I.J."/>
        </authorList>
    </citation>
    <scope>NUCLEOTIDE SEQUENCE</scope>
    <source>
        <strain evidence="2">160909Yilan</strain>
    </source>
</reference>
<protein>
    <submittedName>
        <fullName evidence="2">Uncharacterized protein</fullName>
    </submittedName>
</protein>
<comment type="caution">
    <text evidence="2">The sequence shown here is derived from an EMBL/GenBank/DDBJ whole genome shotgun (WGS) entry which is preliminary data.</text>
</comment>
<feature type="region of interest" description="Disordered" evidence="1">
    <location>
        <begin position="1"/>
        <end position="21"/>
    </location>
</feature>
<organism evidence="2 3">
    <name type="scientific">Mycena sanguinolenta</name>
    <dbReference type="NCBI Taxonomy" id="230812"/>
    <lineage>
        <taxon>Eukaryota</taxon>
        <taxon>Fungi</taxon>
        <taxon>Dikarya</taxon>
        <taxon>Basidiomycota</taxon>
        <taxon>Agaricomycotina</taxon>
        <taxon>Agaricomycetes</taxon>
        <taxon>Agaricomycetidae</taxon>
        <taxon>Agaricales</taxon>
        <taxon>Marasmiineae</taxon>
        <taxon>Mycenaceae</taxon>
        <taxon>Mycena</taxon>
    </lineage>
</organism>
<dbReference type="AlphaFoldDB" id="A0A8H7CS14"/>